<evidence type="ECO:0000256" key="4">
    <source>
        <dbReference type="SAM" id="SignalP"/>
    </source>
</evidence>
<dbReference type="AlphaFoldDB" id="A0A2T7BC54"/>
<evidence type="ECO:0000313" key="5">
    <source>
        <dbReference type="EMBL" id="PUZ22655.1"/>
    </source>
</evidence>
<organism evidence="5 6">
    <name type="scientific">Chitinophaga parva</name>
    <dbReference type="NCBI Taxonomy" id="2169414"/>
    <lineage>
        <taxon>Bacteria</taxon>
        <taxon>Pseudomonadati</taxon>
        <taxon>Bacteroidota</taxon>
        <taxon>Chitinophagia</taxon>
        <taxon>Chitinophagales</taxon>
        <taxon>Chitinophagaceae</taxon>
        <taxon>Chitinophaga</taxon>
    </lineage>
</organism>
<keyword evidence="4" id="KW-0732">Signal</keyword>
<dbReference type="EMBL" id="QCYK01000003">
    <property type="protein sequence ID" value="PUZ22655.1"/>
    <property type="molecule type" value="Genomic_DNA"/>
</dbReference>
<dbReference type="InterPro" id="IPR051012">
    <property type="entry name" value="CellSynth/LPSAsmb/PSIAsmb"/>
</dbReference>
<keyword evidence="2 3" id="KW-0802">TPR repeat</keyword>
<dbReference type="Pfam" id="PF13432">
    <property type="entry name" value="TPR_16"/>
    <property type="match status" value="2"/>
</dbReference>
<feature type="repeat" description="TPR" evidence="3">
    <location>
        <begin position="199"/>
        <end position="232"/>
    </location>
</feature>
<dbReference type="Proteomes" id="UP000244450">
    <property type="component" value="Unassembled WGS sequence"/>
</dbReference>
<dbReference type="OrthoDB" id="672485at2"/>
<feature type="signal peptide" evidence="4">
    <location>
        <begin position="1"/>
        <end position="22"/>
    </location>
</feature>
<evidence type="ECO:0000313" key="6">
    <source>
        <dbReference type="Proteomes" id="UP000244450"/>
    </source>
</evidence>
<dbReference type="PANTHER" id="PTHR45586:SF1">
    <property type="entry name" value="LIPOPOLYSACCHARIDE ASSEMBLY PROTEIN B"/>
    <property type="match status" value="1"/>
</dbReference>
<name>A0A2T7BC54_9BACT</name>
<feature type="repeat" description="TPR" evidence="3">
    <location>
        <begin position="65"/>
        <end position="98"/>
    </location>
</feature>
<dbReference type="RefSeq" id="WP_108688401.1">
    <property type="nucleotide sequence ID" value="NZ_QCYK01000003.1"/>
</dbReference>
<dbReference type="Pfam" id="PF13181">
    <property type="entry name" value="TPR_8"/>
    <property type="match status" value="1"/>
</dbReference>
<accession>A0A2T7BC54</accession>
<dbReference type="SMART" id="SM00028">
    <property type="entry name" value="TPR"/>
    <property type="match status" value="8"/>
</dbReference>
<dbReference type="PROSITE" id="PS50293">
    <property type="entry name" value="TPR_REGION"/>
    <property type="match status" value="1"/>
</dbReference>
<dbReference type="SUPFAM" id="SSF48452">
    <property type="entry name" value="TPR-like"/>
    <property type="match status" value="2"/>
</dbReference>
<evidence type="ECO:0000256" key="1">
    <source>
        <dbReference type="ARBA" id="ARBA00022737"/>
    </source>
</evidence>
<dbReference type="PANTHER" id="PTHR45586">
    <property type="entry name" value="TPR REPEAT-CONTAINING PROTEIN PA4667"/>
    <property type="match status" value="1"/>
</dbReference>
<sequence length="339" mass="37356">MTPPRILCLLMIGFVSFTKTMAAPGDHEAKARQLYKEGLAFRSSGQLQAAATRFSAAINLSQSFTDAYLQLADIYRIQQQPGKAFVQYETALRYQPGHIGALRGLAAVAYEQQDYEKALTYALRLRQQGISGESLLIGQCYQALNDDSAALDALMVACAEMPANSEPPYLLAQLCANNENYSASIRYYQQAIRVDSNRSQLHYELGMMYFNLGDYARAIHSFERAASLGQALNADYHYNLGVACLKLEQTSKGIAQLKAALDQRPRDIPTLYTLAHTLYNTQDFKEAIVQWNLLLSLQPNNAFALFMLGKSYMGAGDTAKGNALCDKALSMNSGVSGTM</sequence>
<dbReference type="PROSITE" id="PS50005">
    <property type="entry name" value="TPR"/>
    <property type="match status" value="3"/>
</dbReference>
<evidence type="ECO:0000256" key="3">
    <source>
        <dbReference type="PROSITE-ProRule" id="PRU00339"/>
    </source>
</evidence>
<reference evidence="5 6" key="1">
    <citation type="submission" date="2018-04" db="EMBL/GenBank/DDBJ databases">
        <title>Chitinophaga fuyangensis sp. nov., isolated from soil in a chemical factory.</title>
        <authorList>
            <person name="Chen K."/>
        </authorList>
    </citation>
    <scope>NUCLEOTIDE SEQUENCE [LARGE SCALE GENOMIC DNA]</scope>
    <source>
        <strain evidence="5 6">LY-1</strain>
    </source>
</reference>
<dbReference type="InterPro" id="IPR011990">
    <property type="entry name" value="TPR-like_helical_dom_sf"/>
</dbReference>
<dbReference type="Gene3D" id="1.25.40.10">
    <property type="entry name" value="Tetratricopeptide repeat domain"/>
    <property type="match status" value="3"/>
</dbReference>
<keyword evidence="1" id="KW-0677">Repeat</keyword>
<keyword evidence="6" id="KW-1185">Reference proteome</keyword>
<gene>
    <name evidence="5" type="ORF">DCC81_19675</name>
</gene>
<feature type="repeat" description="TPR" evidence="3">
    <location>
        <begin position="268"/>
        <end position="301"/>
    </location>
</feature>
<proteinExistence type="predicted"/>
<feature type="chain" id="PRO_5015729668" evidence="4">
    <location>
        <begin position="23"/>
        <end position="339"/>
    </location>
</feature>
<evidence type="ECO:0000256" key="2">
    <source>
        <dbReference type="ARBA" id="ARBA00022803"/>
    </source>
</evidence>
<comment type="caution">
    <text evidence="5">The sequence shown here is derived from an EMBL/GenBank/DDBJ whole genome shotgun (WGS) entry which is preliminary data.</text>
</comment>
<dbReference type="InterPro" id="IPR019734">
    <property type="entry name" value="TPR_rpt"/>
</dbReference>
<protein>
    <submittedName>
        <fullName evidence="5">Uncharacterized protein</fullName>
    </submittedName>
</protein>